<dbReference type="InterPro" id="IPR024706">
    <property type="entry name" value="Peroxiredoxin_AhpC-typ"/>
</dbReference>
<dbReference type="Proteomes" id="UP001252243">
    <property type="component" value="Unassembled WGS sequence"/>
</dbReference>
<dbReference type="InterPro" id="IPR036249">
    <property type="entry name" value="Thioredoxin-like_sf"/>
</dbReference>
<evidence type="ECO:0000313" key="6">
    <source>
        <dbReference type="EMBL" id="MDR7084009.1"/>
    </source>
</evidence>
<sequence>MTQVTQAGTFRTTGDGAVTPAVPAVGEPAPEFELLNQFGEPVRLSELRGRNVVLVFFPFAFSGICTGELCEIRDNLALFEDAGAAVLGISVDSKFAQRAYAEKEGYAFDLLADFWPHGAVAEQYGVFDPASGMAKRGTFIIDADGIVRYVVVNPRGQARDFKAYRSALAGLGGS</sequence>
<gene>
    <name evidence="6" type="ORF">J2X01_003315</name>
</gene>
<keyword evidence="3" id="KW-0560">Oxidoreductase</keyword>
<evidence type="ECO:0000256" key="1">
    <source>
        <dbReference type="ARBA" id="ARBA00022559"/>
    </source>
</evidence>
<keyword evidence="7" id="KW-1185">Reference proteome</keyword>
<name>A0ABU1UFQ1_9MICC</name>
<comment type="caution">
    <text evidence="6">The sequence shown here is derived from an EMBL/GenBank/DDBJ whole genome shotgun (WGS) entry which is preliminary data.</text>
</comment>
<accession>A0ABU1UFQ1</accession>
<reference evidence="6 7" key="1">
    <citation type="submission" date="2023-07" db="EMBL/GenBank/DDBJ databases">
        <title>Sorghum-associated microbial communities from plants grown in Nebraska, USA.</title>
        <authorList>
            <person name="Schachtman D."/>
        </authorList>
    </citation>
    <scope>NUCLEOTIDE SEQUENCE [LARGE SCALE GENOMIC DNA]</scope>
    <source>
        <strain evidence="6 7">BE167</strain>
    </source>
</reference>
<dbReference type="InterPro" id="IPR000866">
    <property type="entry name" value="AhpC/TSA"/>
</dbReference>
<proteinExistence type="predicted"/>
<feature type="domain" description="Thioredoxin" evidence="5">
    <location>
        <begin position="23"/>
        <end position="173"/>
    </location>
</feature>
<dbReference type="PANTHER" id="PTHR43110">
    <property type="entry name" value="THIOL PEROXIDASE"/>
    <property type="match status" value="1"/>
</dbReference>
<evidence type="ECO:0000256" key="4">
    <source>
        <dbReference type="ARBA" id="ARBA00023284"/>
    </source>
</evidence>
<protein>
    <submittedName>
        <fullName evidence="6">Peroxiredoxin</fullName>
    </submittedName>
</protein>
<dbReference type="Gene3D" id="3.40.30.10">
    <property type="entry name" value="Glutaredoxin"/>
    <property type="match status" value="1"/>
</dbReference>
<dbReference type="InterPro" id="IPR013766">
    <property type="entry name" value="Thioredoxin_domain"/>
</dbReference>
<evidence type="ECO:0000313" key="7">
    <source>
        <dbReference type="Proteomes" id="UP001252243"/>
    </source>
</evidence>
<dbReference type="EMBL" id="JAVDVQ010000016">
    <property type="protein sequence ID" value="MDR7084009.1"/>
    <property type="molecule type" value="Genomic_DNA"/>
</dbReference>
<keyword evidence="2" id="KW-0049">Antioxidant</keyword>
<dbReference type="SUPFAM" id="SSF52833">
    <property type="entry name" value="Thioredoxin-like"/>
    <property type="match status" value="1"/>
</dbReference>
<dbReference type="Pfam" id="PF00578">
    <property type="entry name" value="AhpC-TSA"/>
    <property type="match status" value="1"/>
</dbReference>
<keyword evidence="1" id="KW-0575">Peroxidase</keyword>
<dbReference type="PIRSF" id="PIRSF000239">
    <property type="entry name" value="AHPC"/>
    <property type="match status" value="1"/>
</dbReference>
<evidence type="ECO:0000256" key="2">
    <source>
        <dbReference type="ARBA" id="ARBA00022862"/>
    </source>
</evidence>
<dbReference type="InterPro" id="IPR050455">
    <property type="entry name" value="Tpx_Peroxidase_subfamily"/>
</dbReference>
<organism evidence="6 7">
    <name type="scientific">Arthrobacter ginsengisoli</name>
    <dbReference type="NCBI Taxonomy" id="1356565"/>
    <lineage>
        <taxon>Bacteria</taxon>
        <taxon>Bacillati</taxon>
        <taxon>Actinomycetota</taxon>
        <taxon>Actinomycetes</taxon>
        <taxon>Micrococcales</taxon>
        <taxon>Micrococcaceae</taxon>
        <taxon>Arthrobacter</taxon>
    </lineage>
</organism>
<evidence type="ECO:0000259" key="5">
    <source>
        <dbReference type="PROSITE" id="PS51352"/>
    </source>
</evidence>
<dbReference type="PROSITE" id="PS51352">
    <property type="entry name" value="THIOREDOXIN_2"/>
    <property type="match status" value="1"/>
</dbReference>
<dbReference type="CDD" id="cd03018">
    <property type="entry name" value="PRX_AhpE_like"/>
    <property type="match status" value="1"/>
</dbReference>
<evidence type="ECO:0000256" key="3">
    <source>
        <dbReference type="ARBA" id="ARBA00023002"/>
    </source>
</evidence>
<keyword evidence="4" id="KW-0676">Redox-active center</keyword>
<dbReference type="PANTHER" id="PTHR43110:SF1">
    <property type="entry name" value="THIOL PEROXIDASE"/>
    <property type="match status" value="1"/>
</dbReference>